<dbReference type="RefSeq" id="WP_180498945.1">
    <property type="nucleotide sequence ID" value="NZ_CAIJCS010000014.1"/>
</dbReference>
<reference evidence="6 7" key="1">
    <citation type="submission" date="2020-06" db="EMBL/GenBank/DDBJ databases">
        <authorList>
            <person name="Criscuolo A."/>
        </authorList>
    </citation>
    <scope>NUCLEOTIDE SEQUENCE [LARGE SCALE GENOMIC DNA]</scope>
    <source>
        <strain evidence="6">1804121828</strain>
    </source>
</reference>
<comment type="catalytic activity">
    <reaction evidence="5">
        <text>Co-precorrin-5B + S-adenosyl-L-methionine = Co-precorrin-6A + S-adenosyl-L-homocysteine</text>
        <dbReference type="Rhea" id="RHEA:26285"/>
        <dbReference type="ChEBI" id="CHEBI:57856"/>
        <dbReference type="ChEBI" id="CHEBI:59789"/>
        <dbReference type="ChEBI" id="CHEBI:60063"/>
        <dbReference type="ChEBI" id="CHEBI:60064"/>
        <dbReference type="EC" id="2.1.1.195"/>
    </reaction>
</comment>
<evidence type="ECO:0000256" key="2">
    <source>
        <dbReference type="ARBA" id="ARBA00022603"/>
    </source>
</evidence>
<dbReference type="HAMAP" id="MF_00787">
    <property type="entry name" value="CbiD"/>
    <property type="match status" value="1"/>
</dbReference>
<accession>A0A6V6Y040</accession>
<organism evidence="6 7">
    <name type="scientific">Aedoeadaptatus nemausensis</name>
    <dbReference type="NCBI Taxonomy" id="2582829"/>
    <lineage>
        <taxon>Bacteria</taxon>
        <taxon>Bacillati</taxon>
        <taxon>Bacillota</taxon>
        <taxon>Tissierellia</taxon>
        <taxon>Tissierellales</taxon>
        <taxon>Peptoniphilaceae</taxon>
        <taxon>Aedoeadaptatus</taxon>
    </lineage>
</organism>
<dbReference type="AlphaFoldDB" id="A0A6V6Y040"/>
<dbReference type="InterPro" id="IPR002748">
    <property type="entry name" value="CbiD"/>
</dbReference>
<comment type="function">
    <text evidence="5">Catalyzes the methylation of C-1 in cobalt-precorrin-5B to form cobalt-precorrin-6A.</text>
</comment>
<keyword evidence="4 5" id="KW-0949">S-adenosyl-L-methionine</keyword>
<keyword evidence="2 5" id="KW-0489">Methyltransferase</keyword>
<dbReference type="UniPathway" id="UPA00148">
    <property type="reaction ID" value="UER00227"/>
</dbReference>
<dbReference type="GO" id="GO:0019251">
    <property type="term" value="P:anaerobic cobalamin biosynthetic process"/>
    <property type="evidence" value="ECO:0007669"/>
    <property type="project" value="UniProtKB-UniRule"/>
</dbReference>
<dbReference type="SUPFAM" id="SSF111342">
    <property type="entry name" value="CbiD-like"/>
    <property type="match status" value="1"/>
</dbReference>
<dbReference type="PANTHER" id="PTHR35863:SF1">
    <property type="entry name" value="COBALT-PRECORRIN-5B C(1)-METHYLTRANSFERASE"/>
    <property type="match status" value="1"/>
</dbReference>
<evidence type="ECO:0000256" key="5">
    <source>
        <dbReference type="HAMAP-Rule" id="MF_00787"/>
    </source>
</evidence>
<comment type="caution">
    <text evidence="6">The sequence shown here is derived from an EMBL/GenBank/DDBJ whole genome shotgun (WGS) entry which is preliminary data.</text>
</comment>
<dbReference type="Gene3D" id="3.30.2110.10">
    <property type="entry name" value="CbiD-like"/>
    <property type="match status" value="1"/>
</dbReference>
<keyword evidence="3 5" id="KW-0808">Transferase</keyword>
<evidence type="ECO:0000256" key="1">
    <source>
        <dbReference type="ARBA" id="ARBA00022573"/>
    </source>
</evidence>
<dbReference type="NCBIfam" id="TIGR00312">
    <property type="entry name" value="cbiD"/>
    <property type="match status" value="1"/>
</dbReference>
<dbReference type="InterPro" id="IPR036074">
    <property type="entry name" value="CbiD_sf"/>
</dbReference>
<dbReference type="PANTHER" id="PTHR35863">
    <property type="entry name" value="COBALT-PRECORRIN-5B C(1)-METHYLTRANSFERASE"/>
    <property type="match status" value="1"/>
</dbReference>
<dbReference type="Pfam" id="PF01888">
    <property type="entry name" value="CbiD"/>
    <property type="match status" value="1"/>
</dbReference>
<keyword evidence="1 5" id="KW-0169">Cobalamin biosynthesis</keyword>
<evidence type="ECO:0000256" key="4">
    <source>
        <dbReference type="ARBA" id="ARBA00022691"/>
    </source>
</evidence>
<comment type="similarity">
    <text evidence="5">Belongs to the CbiD family.</text>
</comment>
<comment type="pathway">
    <text evidence="5">Cofactor biosynthesis; adenosylcobalamin biosynthesis; cob(II)yrinate a,c-diamide from sirohydrochlorin (anaerobic route): step 6/10.</text>
</comment>
<gene>
    <name evidence="5" type="primary">cbiD</name>
    <name evidence="6" type="ORF">PEPNEM18_00527</name>
</gene>
<evidence type="ECO:0000313" key="6">
    <source>
        <dbReference type="EMBL" id="CAC9925404.1"/>
    </source>
</evidence>
<dbReference type="PIRSF" id="PIRSF026782">
    <property type="entry name" value="CbiD"/>
    <property type="match status" value="1"/>
</dbReference>
<evidence type="ECO:0000256" key="3">
    <source>
        <dbReference type="ARBA" id="ARBA00022679"/>
    </source>
</evidence>
<keyword evidence="7" id="KW-1185">Reference proteome</keyword>
<name>A0A6V6Y040_9FIRM</name>
<dbReference type="EC" id="2.1.1.195" evidence="5"/>
<sequence>MRSTIVDGKPMRMGYTTGTCAVAAAKAAIISLEKGETVDLVRVQVPAGDVLTIETREISRTENRAAYSVIKDSGDDPDITDGMELQVIIEKTTDGKVSWRKGRGVGVFTEDSLFGTAGELAINPVPKRELTNLLKEHLDEGIAIEINIPRGEELAAKTFNPRLGIVGGLSILGTSGLVRPMSKDAYVATIHMELESLKHSGAEHIILTPGHYGESYAKKYYEGIPVVQVSNYFGDALCLARDKGFHEITVLGHIGKMAKLAIGIFQTHSAVADGRMEALAYYLGKLNAPREFIDSIENEVTAERAFIRCEEEGYGVISREMECGIEKRIMRYLKRDDLKIHGKIYTMEDLS</sequence>
<protein>
    <recommendedName>
        <fullName evidence="5">Cobalt-precorrin-5B C(1)-methyltransferase</fullName>
        <ecNumber evidence="5">2.1.1.195</ecNumber>
    </recommendedName>
    <alternativeName>
        <fullName evidence="5">Cobalt-precorrin-6A synthase</fullName>
    </alternativeName>
</protein>
<evidence type="ECO:0000313" key="7">
    <source>
        <dbReference type="Proteomes" id="UP000586454"/>
    </source>
</evidence>
<dbReference type="GO" id="GO:0008168">
    <property type="term" value="F:methyltransferase activity"/>
    <property type="evidence" value="ECO:0007669"/>
    <property type="project" value="UniProtKB-UniRule"/>
</dbReference>
<dbReference type="EMBL" id="CAIJCS010000014">
    <property type="protein sequence ID" value="CAC9925404.1"/>
    <property type="molecule type" value="Genomic_DNA"/>
</dbReference>
<dbReference type="GO" id="GO:0032259">
    <property type="term" value="P:methylation"/>
    <property type="evidence" value="ECO:0007669"/>
    <property type="project" value="UniProtKB-KW"/>
</dbReference>
<proteinExistence type="inferred from homology"/>
<dbReference type="Proteomes" id="UP000586454">
    <property type="component" value="Unassembled WGS sequence"/>
</dbReference>